<dbReference type="InterPro" id="IPR015194">
    <property type="entry name" value="ISWI_HAND-dom"/>
</dbReference>
<dbReference type="InterPro" id="IPR017884">
    <property type="entry name" value="SANT_dom"/>
</dbReference>
<dbReference type="InterPro" id="IPR000330">
    <property type="entry name" value="SNF2_N"/>
</dbReference>
<evidence type="ECO:0000256" key="1">
    <source>
        <dbReference type="ARBA" id="ARBA00004123"/>
    </source>
</evidence>
<evidence type="ECO:0000256" key="6">
    <source>
        <dbReference type="ARBA" id="ARBA00022853"/>
    </source>
</evidence>
<dbReference type="PROSITE" id="PS51293">
    <property type="entry name" value="SANT"/>
    <property type="match status" value="1"/>
</dbReference>
<dbReference type="CDD" id="cd18793">
    <property type="entry name" value="SF2_C_SNF"/>
    <property type="match status" value="1"/>
</dbReference>
<feature type="domain" description="Helicase ATP-binding" evidence="9">
    <location>
        <begin position="150"/>
        <end position="315"/>
    </location>
</feature>
<evidence type="ECO:0000256" key="4">
    <source>
        <dbReference type="ARBA" id="ARBA00022737"/>
    </source>
</evidence>
<dbReference type="SMART" id="SM00717">
    <property type="entry name" value="SANT"/>
    <property type="match status" value="2"/>
</dbReference>
<dbReference type="InterPro" id="IPR038718">
    <property type="entry name" value="SNF2-like_sf"/>
</dbReference>
<dbReference type="SUPFAM" id="SSF46689">
    <property type="entry name" value="Homeodomain-like"/>
    <property type="match status" value="2"/>
</dbReference>
<feature type="domain" description="SANT" evidence="11">
    <location>
        <begin position="800"/>
        <end position="852"/>
    </location>
</feature>
<dbReference type="GO" id="GO:0042393">
    <property type="term" value="F:histone binding"/>
    <property type="evidence" value="ECO:0007669"/>
    <property type="project" value="TreeGrafter"/>
</dbReference>
<comment type="subcellular location">
    <subcellularLocation>
        <location evidence="1">Nucleus</location>
    </subcellularLocation>
</comment>
<dbReference type="FunFam" id="1.20.5.1190:FF:000002">
    <property type="entry name" value="SWI/SNF-related matrix-associated actin-dependent regulator of chromatin subfamily A member"/>
    <property type="match status" value="1"/>
</dbReference>
<feature type="region of interest" description="Disordered" evidence="8">
    <location>
        <begin position="64"/>
        <end position="114"/>
    </location>
</feature>
<dbReference type="Gene3D" id="3.40.50.300">
    <property type="entry name" value="P-loop containing nucleotide triphosphate hydrolases"/>
    <property type="match status" value="1"/>
</dbReference>
<dbReference type="InParanoid" id="A0A674AAG0"/>
<dbReference type="FunFam" id="1.10.10.60:FF:000022">
    <property type="entry name" value="ISWI chromatin-remodeling complex ATPase CHR11 isoform A"/>
    <property type="match status" value="1"/>
</dbReference>
<dbReference type="InterPro" id="IPR014001">
    <property type="entry name" value="Helicase_ATP-bd"/>
</dbReference>
<feature type="compositionally biased region" description="Basic and acidic residues" evidence="8">
    <location>
        <begin position="773"/>
        <end position="782"/>
    </location>
</feature>
<dbReference type="GO" id="GO:0140658">
    <property type="term" value="F:ATP-dependent chromatin remodeler activity"/>
    <property type="evidence" value="ECO:0007669"/>
    <property type="project" value="TreeGrafter"/>
</dbReference>
<dbReference type="Pfam" id="PF09111">
    <property type="entry name" value="SLIDE"/>
    <property type="match status" value="1"/>
</dbReference>
<evidence type="ECO:0000256" key="8">
    <source>
        <dbReference type="SAM" id="MobiDB-lite"/>
    </source>
</evidence>
<reference evidence="12" key="1">
    <citation type="submission" date="2025-08" db="UniProtKB">
        <authorList>
            <consortium name="Ensembl"/>
        </authorList>
    </citation>
    <scope>IDENTIFICATION</scope>
</reference>
<dbReference type="GeneTree" id="ENSGT00940000157297"/>
<evidence type="ECO:0000256" key="3">
    <source>
        <dbReference type="ARBA" id="ARBA00022553"/>
    </source>
</evidence>
<evidence type="ECO:0000256" key="7">
    <source>
        <dbReference type="ARBA" id="ARBA00023242"/>
    </source>
</evidence>
<sequence length="1071" mass="125077">MSDEEIPSTSREPVPEEEELKPPVKAVPKAEGELDPEYEEKRKTDRANRFEFLLKQTELFAHFIQPASQKSPTSPLKVKPGRPRVKQDEKQNLLSVGDNRHRRTEQEEDEELLSESRKAANVLVRFEESPSYVKNGELRDYQVRGLNWMISLYENGINGILADEMGLGKTLQTIALLGYLKHYRNIPGPHMVLVPKSTLHNWMNEFKRWVPTLKAVCLIGDKDARAAFIRDVMMPGEWDVCVTSYEMVIREKSVFKKFNWRYLVIDEAHRIKNEKSKLSEIVREFKTTNRLLLTGTPLQNNLHELWSLLNFLLPDVFNSANDFDSWFDTNNCLGDQKLVERLHAVLRPFLLRRIKAEVEKNLPPKKEVKIYLGLSKMQREWYTRILMKDIDILNSSGKTDKMRLLNILMQLRKCCNHPYLFDGAEPGPPYTTDSHLVTNSGKMVALDKLLPKVQEQGSRVLIFSQMTRVLDILEDYCMWRGYEYCRLDGNTPHEARQDAIEAYNAENSSKFIFMLSTRAGGLGINLATADVVILYDSDWNPQVDLQAMDRAHRIGQKKPVRVFRLITDNTVEERIVERAEMKLRLDSIVIQQGRLMEQSNKLGKDEMLQMIRHGATHVFASKDNELTDEDINTILERGAKKTAEMNERMESLGESSLRNFTVDTGGAETSLYNFEGEDYREKQKLSMMEWIEPPKRERKANYAVDAYFREALRVSEPRAPKAPRPPKQPNIQDFQFFPPRLFELLEMEILYYRKTIGYKVPRSPDIPNAAQVQKEEQRKIDEAGPLSPEETEEKEKLLTQGFTSWNKRDFNQFIKANEKYGRDDIDNIAREVEGKNPEEVIEYSAIFWERCNELQDIEKIMAQIERGEARIQRRISIKKALDAKIARYKAPFHQLRIQYGTNKGKNYTEEEDRFLICMLHKMGFDKENVYEELRQCVRNAPQFRFDWFIKSRTAMELQRRCNTLISLIEKENMEIEEKERAEKKKRTTKGQMVIDLTVSKQSYTDFKVQNGFNQKHTSSGFVFGVNILWEENGVLANHLEDSKPCYHEKCVNTHVLEYSYFSDYIHCNIYM</sequence>
<dbReference type="Gene3D" id="1.20.5.1190">
    <property type="entry name" value="iswi atpase"/>
    <property type="match status" value="1"/>
</dbReference>
<dbReference type="Pfam" id="PF09110">
    <property type="entry name" value="HAND"/>
    <property type="match status" value="1"/>
</dbReference>
<dbReference type="InterPro" id="IPR001005">
    <property type="entry name" value="SANT/Myb"/>
</dbReference>
<dbReference type="Ensembl" id="ENSSTUT00000058500.1">
    <property type="protein sequence ID" value="ENSSTUP00000055922.1"/>
    <property type="gene ID" value="ENSSTUG00000023581.1"/>
</dbReference>
<evidence type="ECO:0000313" key="12">
    <source>
        <dbReference type="Ensembl" id="ENSSTUP00000055922.1"/>
    </source>
</evidence>
<reference evidence="12" key="2">
    <citation type="submission" date="2025-09" db="UniProtKB">
        <authorList>
            <consortium name="Ensembl"/>
        </authorList>
    </citation>
    <scope>IDENTIFICATION</scope>
</reference>
<dbReference type="FunFam" id="1.10.1040.30:FF:000001">
    <property type="entry name" value="SWI/SNF-related matrix-associated actin-dependent regulator of chromatin subfamily A member"/>
    <property type="match status" value="1"/>
</dbReference>
<dbReference type="SUPFAM" id="SSF101224">
    <property type="entry name" value="HAND domain of the nucleosome remodeling ATPase ISWI"/>
    <property type="match status" value="1"/>
</dbReference>
<dbReference type="GO" id="GO:0031010">
    <property type="term" value="C:ISWI-type complex"/>
    <property type="evidence" value="ECO:0007669"/>
    <property type="project" value="UniProtKB-ARBA"/>
</dbReference>
<dbReference type="PROSITE" id="PS51192">
    <property type="entry name" value="HELICASE_ATP_BIND_1"/>
    <property type="match status" value="1"/>
</dbReference>
<keyword evidence="6" id="KW-0156">Chromatin regulator</keyword>
<name>A0A674AAG0_SALTR</name>
<dbReference type="Pfam" id="PF00176">
    <property type="entry name" value="SNF2-rel_dom"/>
    <property type="match status" value="1"/>
</dbReference>
<feature type="region of interest" description="Disordered" evidence="8">
    <location>
        <begin position="1"/>
        <end position="45"/>
    </location>
</feature>
<keyword evidence="7" id="KW-0539">Nucleus</keyword>
<keyword evidence="5" id="KW-0378">Hydrolase</keyword>
<dbReference type="GO" id="GO:0031491">
    <property type="term" value="F:nucleosome binding"/>
    <property type="evidence" value="ECO:0007669"/>
    <property type="project" value="InterPro"/>
</dbReference>
<keyword evidence="3" id="KW-0597">Phosphoprotein</keyword>
<dbReference type="InterPro" id="IPR049730">
    <property type="entry name" value="SNF2/RAD54-like_C"/>
</dbReference>
<dbReference type="FunFam" id="3.40.50.10810:FF:000101">
    <property type="entry name" value="SWI/SNF-related, matrix-associated, actin-dependent regulator of"/>
    <property type="match status" value="1"/>
</dbReference>
<dbReference type="GO" id="GO:0003677">
    <property type="term" value="F:DNA binding"/>
    <property type="evidence" value="ECO:0007669"/>
    <property type="project" value="InterPro"/>
</dbReference>
<dbReference type="SMART" id="SM00490">
    <property type="entry name" value="HELICc"/>
    <property type="match status" value="1"/>
</dbReference>
<keyword evidence="13" id="KW-1185">Reference proteome</keyword>
<accession>A0A674AAG0</accession>
<dbReference type="CDD" id="cd00167">
    <property type="entry name" value="SANT"/>
    <property type="match status" value="2"/>
</dbReference>
<dbReference type="SMART" id="SM00487">
    <property type="entry name" value="DEXDc"/>
    <property type="match status" value="1"/>
</dbReference>
<dbReference type="InterPro" id="IPR015195">
    <property type="entry name" value="SLIDE"/>
</dbReference>
<dbReference type="Gene3D" id="1.10.10.60">
    <property type="entry name" value="Homeodomain-like"/>
    <property type="match status" value="2"/>
</dbReference>
<evidence type="ECO:0000256" key="5">
    <source>
        <dbReference type="ARBA" id="ARBA00022801"/>
    </source>
</evidence>
<dbReference type="PROSITE" id="PS51194">
    <property type="entry name" value="HELICASE_CTER"/>
    <property type="match status" value="1"/>
</dbReference>
<evidence type="ECO:0000259" key="10">
    <source>
        <dbReference type="PROSITE" id="PS51194"/>
    </source>
</evidence>
<dbReference type="Pfam" id="PF00271">
    <property type="entry name" value="Helicase_C"/>
    <property type="match status" value="1"/>
</dbReference>
<dbReference type="OMA" id="VHDYQFF"/>
<dbReference type="AlphaFoldDB" id="A0A674AAG0"/>
<dbReference type="Gene3D" id="3.40.50.10810">
    <property type="entry name" value="Tandem AAA-ATPase domain"/>
    <property type="match status" value="1"/>
</dbReference>
<protein>
    <submittedName>
        <fullName evidence="12">SNF2 related chromatin remodeling ATPase 1</fullName>
    </submittedName>
</protein>
<dbReference type="FunCoup" id="A0A674AAG0">
    <property type="interactions" value="2326"/>
</dbReference>
<keyword evidence="4" id="KW-0677">Repeat</keyword>
<dbReference type="SUPFAM" id="SSF52540">
    <property type="entry name" value="P-loop containing nucleoside triphosphate hydrolases"/>
    <property type="match status" value="2"/>
</dbReference>
<feature type="domain" description="Helicase C-terminal" evidence="10">
    <location>
        <begin position="445"/>
        <end position="596"/>
    </location>
</feature>
<comment type="similarity">
    <text evidence="2">Belongs to the SNF2/RAD54 helicase family. ISWI subfamily.</text>
</comment>
<organism evidence="12 13">
    <name type="scientific">Salmo trutta</name>
    <name type="common">Brown trout</name>
    <dbReference type="NCBI Taxonomy" id="8032"/>
    <lineage>
        <taxon>Eukaryota</taxon>
        <taxon>Metazoa</taxon>
        <taxon>Chordata</taxon>
        <taxon>Craniata</taxon>
        <taxon>Vertebrata</taxon>
        <taxon>Euteleostomi</taxon>
        <taxon>Actinopterygii</taxon>
        <taxon>Neopterygii</taxon>
        <taxon>Teleostei</taxon>
        <taxon>Protacanthopterygii</taxon>
        <taxon>Salmoniformes</taxon>
        <taxon>Salmonidae</taxon>
        <taxon>Salmoninae</taxon>
        <taxon>Salmo</taxon>
    </lineage>
</organism>
<proteinExistence type="inferred from homology"/>
<dbReference type="Proteomes" id="UP000472277">
    <property type="component" value="Chromosome 15"/>
</dbReference>
<evidence type="ECO:0000256" key="2">
    <source>
        <dbReference type="ARBA" id="ARBA00009687"/>
    </source>
</evidence>
<evidence type="ECO:0000259" key="9">
    <source>
        <dbReference type="PROSITE" id="PS51192"/>
    </source>
</evidence>
<dbReference type="FunFam" id="3.40.50.300:FF:000082">
    <property type="entry name" value="ISWI chromatin remodeling complex ATPase ISW1"/>
    <property type="match status" value="1"/>
</dbReference>
<feature type="region of interest" description="Disordered" evidence="8">
    <location>
        <begin position="770"/>
        <end position="792"/>
    </location>
</feature>
<dbReference type="InterPro" id="IPR001650">
    <property type="entry name" value="Helicase_C-like"/>
</dbReference>
<dbReference type="GO" id="GO:0005524">
    <property type="term" value="F:ATP binding"/>
    <property type="evidence" value="ECO:0007669"/>
    <property type="project" value="InterPro"/>
</dbReference>
<dbReference type="InterPro" id="IPR036306">
    <property type="entry name" value="ISWI_HAND-dom_sf"/>
</dbReference>
<gene>
    <name evidence="12" type="primary">SMARCA1</name>
    <name evidence="12" type="synonym">LOC115149067</name>
</gene>
<dbReference type="PANTHER" id="PTHR45623:SF55">
    <property type="entry name" value="SWI_SNF RELATED, MATRIX ASSOCIATED, ACTIN DEPENDENT REGULATOR OF CHROMATIN, SUBFAMILY A, MEMBER 1"/>
    <property type="match status" value="1"/>
</dbReference>
<dbReference type="PANTHER" id="PTHR45623">
    <property type="entry name" value="CHROMODOMAIN-HELICASE-DNA-BINDING PROTEIN 3-RELATED-RELATED"/>
    <property type="match status" value="1"/>
</dbReference>
<dbReference type="InterPro" id="IPR027417">
    <property type="entry name" value="P-loop_NTPase"/>
</dbReference>
<dbReference type="Gene3D" id="1.10.1040.30">
    <property type="entry name" value="ISWI, HAND domain"/>
    <property type="match status" value="1"/>
</dbReference>
<evidence type="ECO:0000259" key="11">
    <source>
        <dbReference type="PROSITE" id="PS51293"/>
    </source>
</evidence>
<dbReference type="GO" id="GO:0016887">
    <property type="term" value="F:ATP hydrolysis activity"/>
    <property type="evidence" value="ECO:0007669"/>
    <property type="project" value="TreeGrafter"/>
</dbReference>
<evidence type="ECO:0000313" key="13">
    <source>
        <dbReference type="Proteomes" id="UP000472277"/>
    </source>
</evidence>
<dbReference type="FunFam" id="1.10.10.60:FF:000049">
    <property type="entry name" value="SWI/SNF-related matrix-associated actin-dependent regulator of chromatin subfamily A member"/>
    <property type="match status" value="1"/>
</dbReference>
<dbReference type="InterPro" id="IPR009057">
    <property type="entry name" value="Homeodomain-like_sf"/>
</dbReference>
<dbReference type="GO" id="GO:0034728">
    <property type="term" value="P:nucleosome organization"/>
    <property type="evidence" value="ECO:0007669"/>
    <property type="project" value="TreeGrafter"/>
</dbReference>